<dbReference type="EMBL" id="VIKR01000002">
    <property type="protein sequence ID" value="TQV74699.1"/>
    <property type="molecule type" value="Genomic_DNA"/>
</dbReference>
<feature type="transmembrane region" description="Helical" evidence="1">
    <location>
        <begin position="56"/>
        <end position="76"/>
    </location>
</feature>
<evidence type="ECO:0000256" key="1">
    <source>
        <dbReference type="SAM" id="Phobius"/>
    </source>
</evidence>
<evidence type="ECO:0000313" key="3">
    <source>
        <dbReference type="Proteomes" id="UP000317839"/>
    </source>
</evidence>
<reference evidence="2 3" key="1">
    <citation type="submission" date="2019-06" db="EMBL/GenBank/DDBJ databases">
        <title>Draft genome of Aliikangiella marina GYP-15.</title>
        <authorList>
            <person name="Wang G."/>
        </authorList>
    </citation>
    <scope>NUCLEOTIDE SEQUENCE [LARGE SCALE GENOMIC DNA]</scope>
    <source>
        <strain evidence="2 3">GYP-15</strain>
    </source>
</reference>
<protein>
    <submittedName>
        <fullName evidence="2">Uncharacterized protein</fullName>
    </submittedName>
</protein>
<dbReference type="Proteomes" id="UP000317839">
    <property type="component" value="Unassembled WGS sequence"/>
</dbReference>
<dbReference type="AlphaFoldDB" id="A0A545TBX1"/>
<keyword evidence="1" id="KW-0472">Membrane</keyword>
<name>A0A545TBX1_9GAMM</name>
<dbReference type="RefSeq" id="WP_142941313.1">
    <property type="nucleotide sequence ID" value="NZ_VIKR01000002.1"/>
</dbReference>
<keyword evidence="3" id="KW-1185">Reference proteome</keyword>
<gene>
    <name evidence="2" type="ORF">FLL45_06985</name>
</gene>
<keyword evidence="1" id="KW-1133">Transmembrane helix</keyword>
<proteinExistence type="predicted"/>
<dbReference type="OrthoDB" id="6367556at2"/>
<organism evidence="2 3">
    <name type="scientific">Aliikangiella marina</name>
    <dbReference type="NCBI Taxonomy" id="1712262"/>
    <lineage>
        <taxon>Bacteria</taxon>
        <taxon>Pseudomonadati</taxon>
        <taxon>Pseudomonadota</taxon>
        <taxon>Gammaproteobacteria</taxon>
        <taxon>Oceanospirillales</taxon>
        <taxon>Pleioneaceae</taxon>
        <taxon>Aliikangiella</taxon>
    </lineage>
</organism>
<feature type="transmembrane region" description="Helical" evidence="1">
    <location>
        <begin position="23"/>
        <end position="44"/>
    </location>
</feature>
<keyword evidence="1" id="KW-0812">Transmembrane</keyword>
<accession>A0A545TBX1</accession>
<evidence type="ECO:0000313" key="2">
    <source>
        <dbReference type="EMBL" id="TQV74699.1"/>
    </source>
</evidence>
<comment type="caution">
    <text evidence="2">The sequence shown here is derived from an EMBL/GenBank/DDBJ whole genome shotgun (WGS) entry which is preliminary data.</text>
</comment>
<sequence>MSRLLEQLKTKALTTRYPKWKRITLLVVMLSMCSLIVGTSWFVYLTSHQLACHSTFILMTIPWLIAEIGVILFLYLSNNLPQYARDSIVLVLLFTNIWFGLFIFGLPACG</sequence>
<feature type="transmembrane region" description="Helical" evidence="1">
    <location>
        <begin position="88"/>
        <end position="108"/>
    </location>
</feature>